<name>F1Z8B0_9SPHN</name>
<dbReference type="RefSeq" id="WP_008065526.1">
    <property type="nucleotide sequence ID" value="NZ_AQWK01000001.1"/>
</dbReference>
<accession>F1Z8B0</accession>
<dbReference type="STRING" id="983920.Y88_1177"/>
<dbReference type="InterPro" id="IPR004714">
    <property type="entry name" value="Cyt_oxidase_maturation_cbb3"/>
</dbReference>
<protein>
    <submittedName>
        <fullName evidence="2">Cytochrome oxidase maturation protein, cbb3-type</fullName>
    </submittedName>
</protein>
<comment type="caution">
    <text evidence="2">The sequence shown here is derived from an EMBL/GenBank/DDBJ whole genome shotgun (WGS) entry which is preliminary data.</text>
</comment>
<sequence length="65" mass="6877">MTSIAFLIPIALGMGLFGLASFFWALKRGQFNDLDGAAARILIDDDGPEIDLDKKGEHRGGGKGA</sequence>
<keyword evidence="3" id="KW-1185">Reference proteome</keyword>
<dbReference type="OrthoDB" id="9802763at2"/>
<organism evidence="2 3">
    <name type="scientific">Novosphingobium nitrogenifigens DSM 19370</name>
    <dbReference type="NCBI Taxonomy" id="983920"/>
    <lineage>
        <taxon>Bacteria</taxon>
        <taxon>Pseudomonadati</taxon>
        <taxon>Pseudomonadota</taxon>
        <taxon>Alphaproteobacteria</taxon>
        <taxon>Sphingomonadales</taxon>
        <taxon>Sphingomonadaceae</taxon>
        <taxon>Novosphingobium</taxon>
    </lineage>
</organism>
<dbReference type="HOGENOM" id="CLU_176840_4_1_5"/>
<dbReference type="PANTHER" id="PTHR41532">
    <property type="entry name" value="FIXS PROTEIN"/>
    <property type="match status" value="1"/>
</dbReference>
<dbReference type="Proteomes" id="UP000004728">
    <property type="component" value="Unassembled WGS sequence"/>
</dbReference>
<dbReference type="AlphaFoldDB" id="F1Z8B0"/>
<dbReference type="EMBL" id="AEWJ01000037">
    <property type="protein sequence ID" value="EGD59115.1"/>
    <property type="molecule type" value="Genomic_DNA"/>
</dbReference>
<keyword evidence="1" id="KW-0472">Membrane</keyword>
<keyword evidence="1" id="KW-1133">Transmembrane helix</keyword>
<keyword evidence="1" id="KW-0812">Transmembrane</keyword>
<feature type="transmembrane region" description="Helical" evidence="1">
    <location>
        <begin position="6"/>
        <end position="26"/>
    </location>
</feature>
<reference evidence="2 3" key="1">
    <citation type="journal article" date="2012" name="J. Bacteriol.">
        <title>Draft Genome Sequence of Novosphingobium nitrogenifigens Y88T.</title>
        <authorList>
            <person name="Strabala T.J."/>
            <person name="Macdonald L."/>
            <person name="Liu V."/>
            <person name="Smit A.M."/>
        </authorList>
    </citation>
    <scope>NUCLEOTIDE SEQUENCE [LARGE SCALE GENOMIC DNA]</scope>
    <source>
        <strain evidence="2 3">DSM 19370</strain>
    </source>
</reference>
<dbReference type="eggNOG" id="COG3197">
    <property type="taxonomic scope" value="Bacteria"/>
</dbReference>
<dbReference type="Pfam" id="PF03597">
    <property type="entry name" value="FixS"/>
    <property type="match status" value="1"/>
</dbReference>
<dbReference type="NCBIfam" id="TIGR00847">
    <property type="entry name" value="ccoS"/>
    <property type="match status" value="1"/>
</dbReference>
<evidence type="ECO:0000313" key="2">
    <source>
        <dbReference type="EMBL" id="EGD59115.1"/>
    </source>
</evidence>
<evidence type="ECO:0000256" key="1">
    <source>
        <dbReference type="SAM" id="Phobius"/>
    </source>
</evidence>
<proteinExistence type="predicted"/>
<gene>
    <name evidence="2" type="ORF">Y88_1177</name>
</gene>
<evidence type="ECO:0000313" key="3">
    <source>
        <dbReference type="Proteomes" id="UP000004728"/>
    </source>
</evidence>
<dbReference type="InParanoid" id="F1Z8B0"/>
<dbReference type="PANTHER" id="PTHR41532:SF1">
    <property type="entry name" value="FIXS PROTEIN"/>
    <property type="match status" value="1"/>
</dbReference>